<name>A0ABS3RXY7_9ACTN</name>
<dbReference type="RefSeq" id="WP_208244989.1">
    <property type="nucleotide sequence ID" value="NZ_JAGEPF010000018.1"/>
</dbReference>
<dbReference type="Proteomes" id="UP000680206">
    <property type="component" value="Unassembled WGS sequence"/>
</dbReference>
<evidence type="ECO:0000313" key="2">
    <source>
        <dbReference type="EMBL" id="MBO2461617.1"/>
    </source>
</evidence>
<evidence type="ECO:0000313" key="3">
    <source>
        <dbReference type="Proteomes" id="UP000680206"/>
    </source>
</evidence>
<feature type="region of interest" description="Disordered" evidence="1">
    <location>
        <begin position="61"/>
        <end position="89"/>
    </location>
</feature>
<gene>
    <name evidence="2" type="ORF">J4709_29020</name>
</gene>
<evidence type="ECO:0008006" key="4">
    <source>
        <dbReference type="Google" id="ProtNLM"/>
    </source>
</evidence>
<feature type="compositionally biased region" description="Low complexity" evidence="1">
    <location>
        <begin position="61"/>
        <end position="75"/>
    </location>
</feature>
<organism evidence="2 3">
    <name type="scientific">Actinomadura violacea</name>
    <dbReference type="NCBI Taxonomy" id="2819934"/>
    <lineage>
        <taxon>Bacteria</taxon>
        <taxon>Bacillati</taxon>
        <taxon>Actinomycetota</taxon>
        <taxon>Actinomycetes</taxon>
        <taxon>Streptosporangiales</taxon>
        <taxon>Thermomonosporaceae</taxon>
        <taxon>Actinomadura</taxon>
    </lineage>
</organism>
<accession>A0ABS3RXY7</accession>
<comment type="caution">
    <text evidence="2">The sequence shown here is derived from an EMBL/GenBank/DDBJ whole genome shotgun (WGS) entry which is preliminary data.</text>
</comment>
<protein>
    <recommendedName>
        <fullName evidence="4">HNH endonuclease</fullName>
    </recommendedName>
</protein>
<evidence type="ECO:0000256" key="1">
    <source>
        <dbReference type="SAM" id="MobiDB-lite"/>
    </source>
</evidence>
<sequence>MSRRILLEEHEQNCPACGHQNGVHCGGGPPRTGADGDWAAMYDDRWLNASGTCRQLVDTTPADATPAAAPAAADVPADEPPGSAPVGVHECGCTARTRLQAVRR</sequence>
<dbReference type="EMBL" id="JAGEPF010000018">
    <property type="protein sequence ID" value="MBO2461617.1"/>
    <property type="molecule type" value="Genomic_DNA"/>
</dbReference>
<keyword evidence="3" id="KW-1185">Reference proteome</keyword>
<proteinExistence type="predicted"/>
<reference evidence="2 3" key="1">
    <citation type="submission" date="2021-03" db="EMBL/GenBank/DDBJ databases">
        <title>Actinomadura violae sp. nov., isolated from lichen in Thailand.</title>
        <authorList>
            <person name="Kanchanasin P."/>
            <person name="Saeng-In P."/>
            <person name="Phongsopitanun W."/>
            <person name="Yuki M."/>
            <person name="Kudo T."/>
            <person name="Ohkuma M."/>
            <person name="Tanasupawat S."/>
        </authorList>
    </citation>
    <scope>NUCLEOTIDE SEQUENCE [LARGE SCALE GENOMIC DNA]</scope>
    <source>
        <strain evidence="2 3">LCR2-06</strain>
    </source>
</reference>